<protein>
    <recommendedName>
        <fullName evidence="3">Glycosyl hydrolases family 38 C-terminal beta sandwich domain-containing protein</fullName>
    </recommendedName>
</protein>
<gene>
    <name evidence="1" type="ORF">Fmac_002350</name>
</gene>
<accession>A0ABD1NMH5</accession>
<proteinExistence type="predicted"/>
<dbReference type="AlphaFoldDB" id="A0ABD1NMH5"/>
<organism evidence="1 2">
    <name type="scientific">Flemingia macrophylla</name>
    <dbReference type="NCBI Taxonomy" id="520843"/>
    <lineage>
        <taxon>Eukaryota</taxon>
        <taxon>Viridiplantae</taxon>
        <taxon>Streptophyta</taxon>
        <taxon>Embryophyta</taxon>
        <taxon>Tracheophyta</taxon>
        <taxon>Spermatophyta</taxon>
        <taxon>Magnoliopsida</taxon>
        <taxon>eudicotyledons</taxon>
        <taxon>Gunneridae</taxon>
        <taxon>Pentapetalae</taxon>
        <taxon>rosids</taxon>
        <taxon>fabids</taxon>
        <taxon>Fabales</taxon>
        <taxon>Fabaceae</taxon>
        <taxon>Papilionoideae</taxon>
        <taxon>50 kb inversion clade</taxon>
        <taxon>NPAAA clade</taxon>
        <taxon>indigoferoid/millettioid clade</taxon>
        <taxon>Phaseoleae</taxon>
        <taxon>Flemingia</taxon>
    </lineage>
</organism>
<evidence type="ECO:0000313" key="1">
    <source>
        <dbReference type="EMBL" id="KAL2348350.1"/>
    </source>
</evidence>
<reference evidence="1 2" key="1">
    <citation type="submission" date="2024-08" db="EMBL/GenBank/DDBJ databases">
        <title>Insights into the chromosomal genome structure of Flemingia macrophylla.</title>
        <authorList>
            <person name="Ding Y."/>
            <person name="Zhao Y."/>
            <person name="Bi W."/>
            <person name="Wu M."/>
            <person name="Zhao G."/>
            <person name="Gong Y."/>
            <person name="Li W."/>
            <person name="Zhang P."/>
        </authorList>
    </citation>
    <scope>NUCLEOTIDE SEQUENCE [LARGE SCALE GENOMIC DNA]</scope>
    <source>
        <strain evidence="1">DYQJB</strain>
        <tissue evidence="1">Leaf</tissue>
    </source>
</reference>
<evidence type="ECO:0000313" key="2">
    <source>
        <dbReference type="Proteomes" id="UP001603857"/>
    </source>
</evidence>
<comment type="caution">
    <text evidence="1">The sequence shown here is derived from an EMBL/GenBank/DDBJ whole genome shotgun (WGS) entry which is preliminary data.</text>
</comment>
<keyword evidence="2" id="KW-1185">Reference proteome</keyword>
<name>A0ABD1NMH5_9FABA</name>
<evidence type="ECO:0008006" key="3">
    <source>
        <dbReference type="Google" id="ProtNLM"/>
    </source>
</evidence>
<dbReference type="Proteomes" id="UP001603857">
    <property type="component" value="Unassembled WGS sequence"/>
</dbReference>
<sequence>MEITNLSKGFLECKYYFPKLTSEKRLALTDGPSIKVSLMSESVLEKVYLIKL</sequence>
<dbReference type="EMBL" id="JBGMDY010000001">
    <property type="protein sequence ID" value="KAL2348350.1"/>
    <property type="molecule type" value="Genomic_DNA"/>
</dbReference>